<dbReference type="SUPFAM" id="SSF53067">
    <property type="entry name" value="Actin-like ATPase domain"/>
    <property type="match status" value="1"/>
</dbReference>
<dbReference type="InterPro" id="IPR000600">
    <property type="entry name" value="ROK"/>
</dbReference>
<dbReference type="Pfam" id="PF00480">
    <property type="entry name" value="ROK"/>
    <property type="match status" value="1"/>
</dbReference>
<dbReference type="Gene3D" id="3.30.420.40">
    <property type="match status" value="2"/>
</dbReference>
<dbReference type="GO" id="GO:0016301">
    <property type="term" value="F:kinase activity"/>
    <property type="evidence" value="ECO:0007669"/>
    <property type="project" value="UniProtKB-KW"/>
</dbReference>
<evidence type="ECO:0000256" key="1">
    <source>
        <dbReference type="ARBA" id="ARBA00006479"/>
    </source>
</evidence>
<dbReference type="PROSITE" id="PS01125">
    <property type="entry name" value="ROK"/>
    <property type="match status" value="1"/>
</dbReference>
<dbReference type="InterPro" id="IPR049874">
    <property type="entry name" value="ROK_cs"/>
</dbReference>
<name>A0A455SN85_9CHLR</name>
<accession>A0A455SN85</accession>
<dbReference type="EMBL" id="AP019376">
    <property type="protein sequence ID" value="BBH89903.1"/>
    <property type="molecule type" value="Genomic_DNA"/>
</dbReference>
<dbReference type="AlphaFoldDB" id="A0A455SN85"/>
<keyword evidence="2" id="KW-0808">Transferase</keyword>
<dbReference type="PANTHER" id="PTHR18964:SF149">
    <property type="entry name" value="BIFUNCTIONAL UDP-N-ACETYLGLUCOSAMINE 2-EPIMERASE_N-ACETYLMANNOSAMINE KINASE"/>
    <property type="match status" value="1"/>
</dbReference>
<protein>
    <submittedName>
        <fullName evidence="2">N-acylmannosamine kinase</fullName>
    </submittedName>
</protein>
<gene>
    <name evidence="2" type="ORF">KTC_46540</name>
</gene>
<keyword evidence="2" id="KW-0418">Kinase</keyword>
<evidence type="ECO:0000313" key="2">
    <source>
        <dbReference type="EMBL" id="BBH89903.1"/>
    </source>
</evidence>
<reference evidence="2" key="1">
    <citation type="submission" date="2018-12" db="EMBL/GenBank/DDBJ databases">
        <title>Novel natural products biosynthetic potential of the class Ktedonobacteria.</title>
        <authorList>
            <person name="Zheng Y."/>
            <person name="Saitou A."/>
            <person name="Wang C.M."/>
            <person name="Toyoda A."/>
            <person name="Minakuchi Y."/>
            <person name="Sekiguchi Y."/>
            <person name="Ueda K."/>
            <person name="Takano H."/>
            <person name="Sakai Y."/>
            <person name="Yokota A."/>
            <person name="Yabe S."/>
        </authorList>
    </citation>
    <scope>NUCLEOTIDE SEQUENCE</scope>
    <source>
        <strain evidence="2">COM3</strain>
    </source>
</reference>
<dbReference type="PANTHER" id="PTHR18964">
    <property type="entry name" value="ROK (REPRESSOR, ORF, KINASE) FAMILY"/>
    <property type="match status" value="1"/>
</dbReference>
<dbReference type="InterPro" id="IPR043129">
    <property type="entry name" value="ATPase_NBD"/>
</dbReference>
<comment type="similarity">
    <text evidence="1">Belongs to the ROK (NagC/XylR) family.</text>
</comment>
<sequence length="330" mass="34808">MVEEKRDTTPLVVGVDLGGTQIRASVLRGAELLSRANTLTGENPTPERVLPRLFATVEQAIEQAGISPEEISGIGIACPGPLNNRTGEILSPPNLPGWDHTPLRTLFQERYQVPIYVENDANVAALGEYMFGAGQGCNEMVYLTISTGIGGGVIAGGQILEGVAGMAGELGHITIDWRGPICNCGNIGCLERLASGTGIALEAQEAIAQGKAEELLEYARQTNVPPTQIDARVIGEAAKAGVPVARDIIEKAGEALGFGLVNIIHIFNPEKIILGGGLTQMGDILLQPAYRIVEKRTMREPHNCASIALARLGANVGLIGAGALVYHLNR</sequence>
<proteinExistence type="inferred from homology"/>
<organism evidence="2">
    <name type="scientific">Thermosporothrix sp. COM3</name>
    <dbReference type="NCBI Taxonomy" id="2490863"/>
    <lineage>
        <taxon>Bacteria</taxon>
        <taxon>Bacillati</taxon>
        <taxon>Chloroflexota</taxon>
        <taxon>Ktedonobacteria</taxon>
        <taxon>Ktedonobacterales</taxon>
        <taxon>Thermosporotrichaceae</taxon>
        <taxon>Thermosporothrix</taxon>
    </lineage>
</organism>